<keyword evidence="8 10" id="KW-1133">Transmembrane helix</keyword>
<feature type="transmembrane region" description="Helical" evidence="10">
    <location>
        <begin position="147"/>
        <end position="168"/>
    </location>
</feature>
<comment type="subcellular location">
    <subcellularLocation>
        <location evidence="1">Cell membrane</location>
        <topology evidence="1">Multi-pass membrane protein</topology>
    </subcellularLocation>
</comment>
<comment type="caution">
    <text evidence="11">The sequence shown here is derived from an EMBL/GenBank/DDBJ whole genome shotgun (WGS) entry which is preliminary data.</text>
</comment>
<feature type="transmembrane region" description="Helical" evidence="10">
    <location>
        <begin position="174"/>
        <end position="195"/>
    </location>
</feature>
<dbReference type="Gene3D" id="1.20.1280.290">
    <property type="match status" value="2"/>
</dbReference>
<comment type="similarity">
    <text evidence="2">Belongs to the SWEET sugar transporter family.</text>
</comment>
<evidence type="ECO:0000256" key="5">
    <source>
        <dbReference type="ARBA" id="ARBA00022597"/>
    </source>
</evidence>
<dbReference type="PANTHER" id="PTHR10791:SF30">
    <property type="entry name" value="SUGAR TRANSPORTER SWEET1"/>
    <property type="match status" value="1"/>
</dbReference>
<evidence type="ECO:0000313" key="12">
    <source>
        <dbReference type="Proteomes" id="UP001162131"/>
    </source>
</evidence>
<feature type="transmembrane region" description="Helical" evidence="10">
    <location>
        <begin position="92"/>
        <end position="111"/>
    </location>
</feature>
<dbReference type="GO" id="GO:0005886">
    <property type="term" value="C:plasma membrane"/>
    <property type="evidence" value="ECO:0007669"/>
    <property type="project" value="UniProtKB-SubCell"/>
</dbReference>
<dbReference type="GO" id="GO:0051119">
    <property type="term" value="F:sugar transmembrane transporter activity"/>
    <property type="evidence" value="ECO:0007669"/>
    <property type="project" value="InterPro"/>
</dbReference>
<keyword evidence="9 10" id="KW-0472">Membrane</keyword>
<keyword evidence="7" id="KW-0677">Repeat</keyword>
<keyword evidence="4" id="KW-1003">Cell membrane</keyword>
<evidence type="ECO:0000313" key="11">
    <source>
        <dbReference type="EMBL" id="CAG9319749.1"/>
    </source>
</evidence>
<dbReference type="InterPro" id="IPR004316">
    <property type="entry name" value="SWEET_rpt"/>
</dbReference>
<dbReference type="AlphaFoldDB" id="A0AAU9J1C1"/>
<keyword evidence="12" id="KW-1185">Reference proteome</keyword>
<accession>A0AAU9J1C1</accession>
<dbReference type="Proteomes" id="UP001162131">
    <property type="component" value="Unassembled WGS sequence"/>
</dbReference>
<keyword evidence="5" id="KW-0762">Sugar transport</keyword>
<keyword evidence="3" id="KW-0813">Transport</keyword>
<evidence type="ECO:0000256" key="10">
    <source>
        <dbReference type="SAM" id="Phobius"/>
    </source>
</evidence>
<name>A0AAU9J1C1_9CILI</name>
<evidence type="ECO:0000256" key="1">
    <source>
        <dbReference type="ARBA" id="ARBA00004651"/>
    </source>
</evidence>
<evidence type="ECO:0000256" key="7">
    <source>
        <dbReference type="ARBA" id="ARBA00022737"/>
    </source>
</evidence>
<protein>
    <submittedName>
        <fullName evidence="11">Uncharacterized protein</fullName>
    </submittedName>
</protein>
<dbReference type="EMBL" id="CAJZBQ010000023">
    <property type="protein sequence ID" value="CAG9319749.1"/>
    <property type="molecule type" value="Genomic_DNA"/>
</dbReference>
<sequence>MDTLLLTSFAVFFSFILCVAPFPNMIRRAKDKEMHYIPIYFLWINHSCRIVWLYYGILKNIVPFITNCVMTGIASILMLILYYFFIREKLKFVIFYTIFLIVTFVFSVYIFPVTWVGNIATTLGTLTYIVTAKNLKVAINTLNPKMIDLPITIVSFLNSFAWAFYGLIIFDYPLMIGCAIGVVVSIVLLVSYVWINCKKFKKKLITV</sequence>
<gene>
    <name evidence="11" type="ORF">BSTOLATCC_MIC24297</name>
</gene>
<keyword evidence="6 10" id="KW-0812">Transmembrane</keyword>
<evidence type="ECO:0000256" key="4">
    <source>
        <dbReference type="ARBA" id="ARBA00022475"/>
    </source>
</evidence>
<feature type="transmembrane region" description="Helical" evidence="10">
    <location>
        <begin position="6"/>
        <end position="25"/>
    </location>
</feature>
<dbReference type="Pfam" id="PF03083">
    <property type="entry name" value="MtN3_slv"/>
    <property type="match status" value="2"/>
</dbReference>
<evidence type="ECO:0000256" key="8">
    <source>
        <dbReference type="ARBA" id="ARBA00022989"/>
    </source>
</evidence>
<evidence type="ECO:0000256" key="2">
    <source>
        <dbReference type="ARBA" id="ARBA00007809"/>
    </source>
</evidence>
<evidence type="ECO:0000256" key="3">
    <source>
        <dbReference type="ARBA" id="ARBA00022448"/>
    </source>
</evidence>
<feature type="transmembrane region" description="Helical" evidence="10">
    <location>
        <begin position="117"/>
        <end position="135"/>
    </location>
</feature>
<reference evidence="11" key="1">
    <citation type="submission" date="2021-09" db="EMBL/GenBank/DDBJ databases">
        <authorList>
            <consortium name="AG Swart"/>
            <person name="Singh M."/>
            <person name="Singh A."/>
            <person name="Seah K."/>
            <person name="Emmerich C."/>
        </authorList>
    </citation>
    <scope>NUCLEOTIDE SEQUENCE</scope>
    <source>
        <strain evidence="11">ATCC30299</strain>
    </source>
</reference>
<feature type="transmembrane region" description="Helical" evidence="10">
    <location>
        <begin position="37"/>
        <end position="55"/>
    </location>
</feature>
<evidence type="ECO:0000256" key="9">
    <source>
        <dbReference type="ARBA" id="ARBA00023136"/>
    </source>
</evidence>
<evidence type="ECO:0000256" key="6">
    <source>
        <dbReference type="ARBA" id="ARBA00022692"/>
    </source>
</evidence>
<dbReference type="InterPro" id="IPR047664">
    <property type="entry name" value="SWEET"/>
</dbReference>
<dbReference type="PANTHER" id="PTHR10791">
    <property type="entry name" value="RAG1-ACTIVATING PROTEIN 1"/>
    <property type="match status" value="1"/>
</dbReference>
<proteinExistence type="inferred from homology"/>
<feature type="transmembrane region" description="Helical" evidence="10">
    <location>
        <begin position="61"/>
        <end position="85"/>
    </location>
</feature>
<organism evidence="11 12">
    <name type="scientific">Blepharisma stoltei</name>
    <dbReference type="NCBI Taxonomy" id="1481888"/>
    <lineage>
        <taxon>Eukaryota</taxon>
        <taxon>Sar</taxon>
        <taxon>Alveolata</taxon>
        <taxon>Ciliophora</taxon>
        <taxon>Postciliodesmatophora</taxon>
        <taxon>Heterotrichea</taxon>
        <taxon>Heterotrichida</taxon>
        <taxon>Blepharismidae</taxon>
        <taxon>Blepharisma</taxon>
    </lineage>
</organism>